<sequence length="206" mass="22418">MAEKISMIIVVVNLDCHKCYNKIRKILCQLQDCERIQMISFDDKSKTITIVGPFDPIRLACKLRCKGGKVIRDIHIVDNGAAAEDGRAATVAGSEPAKNGRPKHDDEPLRSPNKPSKPPRPPCRPCEQAPVEYVIPTVEIPSLPAPPVGPCGCPCCAPCHLGYYEGCRCCCCGRLYAQPLRAPAGCGYRSCRTFSDEDPTAACSIM</sequence>
<feature type="compositionally biased region" description="Pro residues" evidence="1">
    <location>
        <begin position="115"/>
        <end position="124"/>
    </location>
</feature>
<dbReference type="InterPro" id="IPR044169">
    <property type="entry name" value="PI21"/>
</dbReference>
<name>A0A8T0PMX9_PANVG</name>
<organism evidence="3 4">
    <name type="scientific">Panicum virgatum</name>
    <name type="common">Blackwell switchgrass</name>
    <dbReference type="NCBI Taxonomy" id="38727"/>
    <lineage>
        <taxon>Eukaryota</taxon>
        <taxon>Viridiplantae</taxon>
        <taxon>Streptophyta</taxon>
        <taxon>Embryophyta</taxon>
        <taxon>Tracheophyta</taxon>
        <taxon>Spermatophyta</taxon>
        <taxon>Magnoliopsida</taxon>
        <taxon>Liliopsida</taxon>
        <taxon>Poales</taxon>
        <taxon>Poaceae</taxon>
        <taxon>PACMAD clade</taxon>
        <taxon>Panicoideae</taxon>
        <taxon>Panicodae</taxon>
        <taxon>Paniceae</taxon>
        <taxon>Panicinae</taxon>
        <taxon>Panicum</taxon>
        <taxon>Panicum sect. Hiantes</taxon>
    </lineage>
</organism>
<proteinExistence type="predicted"/>
<dbReference type="PROSITE" id="PS50846">
    <property type="entry name" value="HMA_2"/>
    <property type="match status" value="1"/>
</dbReference>
<dbReference type="Proteomes" id="UP000823388">
    <property type="component" value="Chromosome 8K"/>
</dbReference>
<evidence type="ECO:0000313" key="3">
    <source>
        <dbReference type="EMBL" id="KAG2563727.1"/>
    </source>
</evidence>
<dbReference type="InterPro" id="IPR036163">
    <property type="entry name" value="HMA_dom_sf"/>
</dbReference>
<evidence type="ECO:0000259" key="2">
    <source>
        <dbReference type="PROSITE" id="PS50846"/>
    </source>
</evidence>
<dbReference type="InterPro" id="IPR006121">
    <property type="entry name" value="HMA_dom"/>
</dbReference>
<evidence type="ECO:0000313" key="4">
    <source>
        <dbReference type="Proteomes" id="UP000823388"/>
    </source>
</evidence>
<gene>
    <name evidence="3" type="ORF">PVAP13_8KG392100</name>
</gene>
<dbReference type="PANTHER" id="PTHR47488">
    <property type="entry name" value="HEAVY METAL TRANSPORT/DETOXIFICATION SUPERFAMILY PROTEIN"/>
    <property type="match status" value="1"/>
</dbReference>
<evidence type="ECO:0000256" key="1">
    <source>
        <dbReference type="SAM" id="MobiDB-lite"/>
    </source>
</evidence>
<dbReference type="OrthoDB" id="785270at2759"/>
<dbReference type="AlphaFoldDB" id="A0A8T0PMX9"/>
<dbReference type="GO" id="GO:1900150">
    <property type="term" value="P:regulation of defense response to fungus"/>
    <property type="evidence" value="ECO:0007669"/>
    <property type="project" value="InterPro"/>
</dbReference>
<dbReference type="EMBL" id="CM029051">
    <property type="protein sequence ID" value="KAG2563727.1"/>
    <property type="molecule type" value="Genomic_DNA"/>
</dbReference>
<keyword evidence="4" id="KW-1185">Reference proteome</keyword>
<protein>
    <recommendedName>
        <fullName evidence="2">HMA domain-containing protein</fullName>
    </recommendedName>
</protein>
<dbReference type="PANTHER" id="PTHR47488:SF7">
    <property type="entry name" value="HEAVY METAL TRANSPORT_DETOXIFICATION SUPERFAMILY PROTEIN"/>
    <property type="match status" value="1"/>
</dbReference>
<comment type="caution">
    <text evidence="3">The sequence shown here is derived from an EMBL/GenBank/DDBJ whole genome shotgun (WGS) entry which is preliminary data.</text>
</comment>
<feature type="region of interest" description="Disordered" evidence="1">
    <location>
        <begin position="87"/>
        <end position="125"/>
    </location>
</feature>
<accession>A0A8T0PMX9</accession>
<reference evidence="3" key="1">
    <citation type="submission" date="2020-05" db="EMBL/GenBank/DDBJ databases">
        <title>WGS assembly of Panicum virgatum.</title>
        <authorList>
            <person name="Lovell J.T."/>
            <person name="Jenkins J."/>
            <person name="Shu S."/>
            <person name="Juenger T.E."/>
            <person name="Schmutz J."/>
        </authorList>
    </citation>
    <scope>NUCLEOTIDE SEQUENCE</scope>
    <source>
        <strain evidence="3">AP13</strain>
    </source>
</reference>
<dbReference type="SUPFAM" id="SSF55008">
    <property type="entry name" value="HMA, heavy metal-associated domain"/>
    <property type="match status" value="1"/>
</dbReference>
<dbReference type="GO" id="GO:0046872">
    <property type="term" value="F:metal ion binding"/>
    <property type="evidence" value="ECO:0007669"/>
    <property type="project" value="InterPro"/>
</dbReference>
<dbReference type="Gene3D" id="3.30.70.100">
    <property type="match status" value="1"/>
</dbReference>
<feature type="domain" description="HMA" evidence="2">
    <location>
        <begin position="5"/>
        <end position="72"/>
    </location>
</feature>